<dbReference type="Gene3D" id="3.40.50.720">
    <property type="entry name" value="NAD(P)-binding Rossmann-like Domain"/>
    <property type="match status" value="1"/>
</dbReference>
<dbReference type="PANTHER" id="PTHR43060:SF17">
    <property type="entry name" value="L-THREONATE DEHYDROGENASE"/>
    <property type="match status" value="1"/>
</dbReference>
<dbReference type="SUPFAM" id="SSF51735">
    <property type="entry name" value="NAD(P)-binding Rossmann-fold domains"/>
    <property type="match status" value="1"/>
</dbReference>
<dbReference type="PANTHER" id="PTHR43060">
    <property type="entry name" value="3-HYDROXYISOBUTYRATE DEHYDROGENASE-LIKE 1, MITOCHONDRIAL-RELATED"/>
    <property type="match status" value="1"/>
</dbReference>
<feature type="domain" description="3-hydroxyisobutyrate dehydrogenase-like NAD-binding" evidence="2">
    <location>
        <begin position="173"/>
        <end position="293"/>
    </location>
</feature>
<sequence>MPPLIKVGVAGLGAIGFGMAESLIRSGFNVTGYDINPEFMRKLEEAGGHGVSSASKLAAASECCICVVATSDQARALFLEPAKGALWHLPPSSTIILGITARPDFVGAFQQEIRDAGRTDISLIDCPVSGGEARARAGTLSLLCSGDIGGIRRINLILHAIGSQIHEIPGSLGAASRIKLAHQILVGVNIAAAVEMSPLARASGLELGEVHEQVMGSDAASWLFGQRVCHMLDPKSIPASSLSIIVKDLSMISAYGRSYAVSLPMSLIAEQLFKFAASAQWDLGDDTSLVNLYLPQGPHQGEKEPVSIQDVQTLLFGIHTAGSLEAMSFARELEAHWPSFVSVVKNAAGANKAFEMLLKDMGMEYAPERISQEGFTALSTKMASIVDKISVCGPPLPLTSIAIQALSSVRWGGQV</sequence>
<evidence type="ECO:0000313" key="4">
    <source>
        <dbReference type="Proteomes" id="UP001172681"/>
    </source>
</evidence>
<dbReference type="SUPFAM" id="SSF48179">
    <property type="entry name" value="6-phosphogluconate dehydrogenase C-terminal domain-like"/>
    <property type="match status" value="1"/>
</dbReference>
<gene>
    <name evidence="3" type="ORF">H2204_009983</name>
</gene>
<evidence type="ECO:0000259" key="1">
    <source>
        <dbReference type="Pfam" id="PF03446"/>
    </source>
</evidence>
<protein>
    <recommendedName>
        <fullName evidence="5">3-hydroxyisobutyrate dehydrogenase</fullName>
    </recommendedName>
</protein>
<dbReference type="InterPro" id="IPR029154">
    <property type="entry name" value="HIBADH-like_NADP-bd"/>
</dbReference>
<name>A0AA39CUI6_9EURO</name>
<dbReference type="EMBL" id="JAPDRN010000081">
    <property type="protein sequence ID" value="KAJ9626713.1"/>
    <property type="molecule type" value="Genomic_DNA"/>
</dbReference>
<accession>A0AA39CUI6</accession>
<dbReference type="GO" id="GO:0051287">
    <property type="term" value="F:NAD binding"/>
    <property type="evidence" value="ECO:0007669"/>
    <property type="project" value="InterPro"/>
</dbReference>
<dbReference type="Gene3D" id="1.10.1040.10">
    <property type="entry name" value="N-(1-d-carboxylethyl)-l-norvaline Dehydrogenase, domain 2"/>
    <property type="match status" value="2"/>
</dbReference>
<dbReference type="InterPro" id="IPR013328">
    <property type="entry name" value="6PGD_dom2"/>
</dbReference>
<dbReference type="GO" id="GO:0050661">
    <property type="term" value="F:NADP binding"/>
    <property type="evidence" value="ECO:0007669"/>
    <property type="project" value="InterPro"/>
</dbReference>
<evidence type="ECO:0000313" key="3">
    <source>
        <dbReference type="EMBL" id="KAJ9626713.1"/>
    </source>
</evidence>
<dbReference type="Proteomes" id="UP001172681">
    <property type="component" value="Unassembled WGS sequence"/>
</dbReference>
<evidence type="ECO:0008006" key="5">
    <source>
        <dbReference type="Google" id="ProtNLM"/>
    </source>
</evidence>
<reference evidence="3" key="1">
    <citation type="submission" date="2022-10" db="EMBL/GenBank/DDBJ databases">
        <title>Culturing micro-colonial fungi from biological soil crusts in the Mojave desert and describing Neophaeococcomyces mojavensis, and introducing the new genera and species Taxawa tesnikishii.</title>
        <authorList>
            <person name="Kurbessoian T."/>
            <person name="Stajich J.E."/>
        </authorList>
    </citation>
    <scope>NUCLEOTIDE SEQUENCE</scope>
    <source>
        <strain evidence="3">TK_35</strain>
    </source>
</reference>
<dbReference type="Pfam" id="PF03446">
    <property type="entry name" value="NAD_binding_2"/>
    <property type="match status" value="1"/>
</dbReference>
<dbReference type="InterPro" id="IPR006115">
    <property type="entry name" value="6PGDH_NADP-bd"/>
</dbReference>
<proteinExistence type="predicted"/>
<dbReference type="InterPro" id="IPR008927">
    <property type="entry name" value="6-PGluconate_DH-like_C_sf"/>
</dbReference>
<evidence type="ECO:0000259" key="2">
    <source>
        <dbReference type="Pfam" id="PF14833"/>
    </source>
</evidence>
<dbReference type="InterPro" id="IPR036291">
    <property type="entry name" value="NAD(P)-bd_dom_sf"/>
</dbReference>
<keyword evidence="4" id="KW-1185">Reference proteome</keyword>
<comment type="caution">
    <text evidence="3">The sequence shown here is derived from an EMBL/GenBank/DDBJ whole genome shotgun (WGS) entry which is preliminary data.</text>
</comment>
<dbReference type="AlphaFoldDB" id="A0AA39CUI6"/>
<organism evidence="3 4">
    <name type="scientific">Knufia peltigerae</name>
    <dbReference type="NCBI Taxonomy" id="1002370"/>
    <lineage>
        <taxon>Eukaryota</taxon>
        <taxon>Fungi</taxon>
        <taxon>Dikarya</taxon>
        <taxon>Ascomycota</taxon>
        <taxon>Pezizomycotina</taxon>
        <taxon>Eurotiomycetes</taxon>
        <taxon>Chaetothyriomycetidae</taxon>
        <taxon>Chaetothyriales</taxon>
        <taxon>Trichomeriaceae</taxon>
        <taxon>Knufia</taxon>
    </lineage>
</organism>
<feature type="domain" description="6-phosphogluconate dehydrogenase NADP-binding" evidence="1">
    <location>
        <begin position="6"/>
        <end position="166"/>
    </location>
</feature>
<dbReference type="Pfam" id="PF14833">
    <property type="entry name" value="NAD_binding_11"/>
    <property type="match status" value="1"/>
</dbReference>